<protein>
    <recommendedName>
        <fullName evidence="3">DNA polymerase sliding clamp</fullName>
    </recommendedName>
    <alternativeName>
        <fullName evidence="3">Proliferating cell nuclear antigen homolog</fullName>
        <shortName evidence="3">PCNA</shortName>
    </alternativeName>
</protein>
<dbReference type="AlphaFoldDB" id="A0A9Y1BJ64"/>
<dbReference type="InterPro" id="IPR000730">
    <property type="entry name" value="Pr_cel_nuc_antig"/>
</dbReference>
<dbReference type="GO" id="GO:0006275">
    <property type="term" value="P:regulation of DNA replication"/>
    <property type="evidence" value="ECO:0007669"/>
    <property type="project" value="UniProtKB-UniRule"/>
</dbReference>
<keyword evidence="3 4" id="KW-0235">DNA replication</keyword>
<dbReference type="PANTHER" id="PTHR11352:SF0">
    <property type="entry name" value="PROLIFERATING CELL NUCLEAR ANTIGEN"/>
    <property type="match status" value="1"/>
</dbReference>
<dbReference type="HAMAP" id="MF_00317">
    <property type="entry name" value="DNApol_clamp_arch"/>
    <property type="match status" value="1"/>
</dbReference>
<dbReference type="GO" id="GO:0030337">
    <property type="term" value="F:DNA polymerase processivity factor activity"/>
    <property type="evidence" value="ECO:0007669"/>
    <property type="project" value="UniProtKB-UniRule"/>
</dbReference>
<evidence type="ECO:0000256" key="4">
    <source>
        <dbReference type="RuleBase" id="RU003671"/>
    </source>
</evidence>
<dbReference type="InterPro" id="IPR022649">
    <property type="entry name" value="Pr_cel_nuc_antig_C"/>
</dbReference>
<gene>
    <name evidence="3 8" type="primary">pcn</name>
    <name evidence="8" type="ORF">K9W45_08175</name>
</gene>
<evidence type="ECO:0000256" key="5">
    <source>
        <dbReference type="RuleBase" id="RU003673"/>
    </source>
</evidence>
<evidence type="ECO:0000256" key="1">
    <source>
        <dbReference type="ARBA" id="ARBA00010462"/>
    </source>
</evidence>
<comment type="subunit">
    <text evidence="3">Homotrimer. The subunits circularize to form a toroid; DNA passes through its center. Replication factor C (RFC) is required to load the toroid on the DNA.</text>
</comment>
<comment type="similarity">
    <text evidence="1 3 4">Belongs to the PCNA family.</text>
</comment>
<organism evidence="8">
    <name type="scientific">Candidatus Heimdallarchaeum aukensis</name>
    <dbReference type="NCBI Taxonomy" id="2876573"/>
    <lineage>
        <taxon>Archaea</taxon>
        <taxon>Promethearchaeati</taxon>
        <taxon>Candidatus Heimdallarchaeota</taxon>
        <taxon>Candidatus Heimdallarchaeia (ex Rinke et al. 2021) (nom. nud.)</taxon>
        <taxon>Candidatus Heimdallarchaeales</taxon>
        <taxon>Candidatus Heimdallarchaeaceae</taxon>
        <taxon>Candidatus Heimdallarchaeum</taxon>
    </lineage>
</organism>
<reference evidence="8" key="1">
    <citation type="journal article" date="2022" name="Nat. Microbiol.">
        <title>Unique mobile elements and scalable gene flow at the prokaryote-eukaryote boundary revealed by circularized Asgard archaea genomes.</title>
        <authorList>
            <person name="Wu F."/>
            <person name="Speth D.R."/>
            <person name="Philosof A."/>
            <person name="Cremiere A."/>
            <person name="Narayanan A."/>
            <person name="Barco R.A."/>
            <person name="Connon S.A."/>
            <person name="Amend J.P."/>
            <person name="Antoshechkin I.A."/>
            <person name="Orphan V.J."/>
        </authorList>
    </citation>
    <scope>NUCLEOTIDE SEQUENCE</scope>
    <source>
        <strain evidence="8">PM71</strain>
    </source>
</reference>
<dbReference type="Gene3D" id="3.70.10.10">
    <property type="match status" value="1"/>
</dbReference>
<evidence type="ECO:0000259" key="6">
    <source>
        <dbReference type="Pfam" id="PF00705"/>
    </source>
</evidence>
<comment type="function">
    <text evidence="5">Sliding clamp subunit. Responsible for tethering the catalytic subunit of DNA polymerase to DNA during high-speed replication.</text>
</comment>
<dbReference type="Pfam" id="PF02747">
    <property type="entry name" value="PCNA_C"/>
    <property type="match status" value="1"/>
</dbReference>
<dbReference type="Pfam" id="PF00705">
    <property type="entry name" value="PCNA_N"/>
    <property type="match status" value="1"/>
</dbReference>
<feature type="domain" description="Proliferating cell nuclear antigen PCNA C-terminal" evidence="7">
    <location>
        <begin position="141"/>
        <end position="253"/>
    </location>
</feature>
<evidence type="ECO:0000259" key="7">
    <source>
        <dbReference type="Pfam" id="PF02747"/>
    </source>
</evidence>
<dbReference type="PRINTS" id="PR00339">
    <property type="entry name" value="PCNACYCLIN"/>
</dbReference>
<dbReference type="InterPro" id="IPR022648">
    <property type="entry name" value="Pr_cel_nuc_antig_N"/>
</dbReference>
<accession>A0A9Y1BJ64</accession>
<dbReference type="GO" id="GO:0003677">
    <property type="term" value="F:DNA binding"/>
    <property type="evidence" value="ECO:0007669"/>
    <property type="project" value="UniProtKB-UniRule"/>
</dbReference>
<sequence length="271" mass="31487">MSFDLQLDNENSKILASNISIISSIVSECFLSINKDSIQIKTFDPTRISMFDFVLKKEAFQEFKVDNSFSLGLNLETFNNMLKTAKKDEVLNLNFDEREQRLRIVFKAKNRERSFTLKMIDIKDDNPPPDKVKILRTAQFNIDASFFQQVLKDSMMISDHFKIHAFPDKVIFSCSSFSNEMETVVGPESEEIETESFEIIEESESSYSLEFLNNFMKGIRSSETLTIGFATNKPIILEYNLENKGYLHYMLAPRIESVADEEDYEYDDEDY</sequence>
<dbReference type="Proteomes" id="UP001201020">
    <property type="component" value="Chromosome"/>
</dbReference>
<evidence type="ECO:0000256" key="2">
    <source>
        <dbReference type="ARBA" id="ARBA00023125"/>
    </source>
</evidence>
<dbReference type="PANTHER" id="PTHR11352">
    <property type="entry name" value="PROLIFERATING CELL NUCLEAR ANTIGEN"/>
    <property type="match status" value="1"/>
</dbReference>
<name>A0A9Y1BJ64_9ARCH</name>
<dbReference type="SUPFAM" id="SSF55979">
    <property type="entry name" value="DNA clamp"/>
    <property type="match status" value="2"/>
</dbReference>
<dbReference type="CDD" id="cd00577">
    <property type="entry name" value="PCNA"/>
    <property type="match status" value="1"/>
</dbReference>
<evidence type="ECO:0000313" key="8">
    <source>
        <dbReference type="EMBL" id="UJG39831.1"/>
    </source>
</evidence>
<evidence type="ECO:0000256" key="3">
    <source>
        <dbReference type="HAMAP-Rule" id="MF_00317"/>
    </source>
</evidence>
<keyword evidence="2 3" id="KW-0238">DNA-binding</keyword>
<feature type="domain" description="Proliferating cell nuclear antigen PCNA N-terminal" evidence="6">
    <location>
        <begin position="10"/>
        <end position="125"/>
    </location>
</feature>
<comment type="function">
    <text evidence="3">Sliding clamp subunit that acts as a moving platform for DNA processing. Responsible for tethering the catalytic subunit of DNA polymerase and other proteins to DNA during high-speed replication.</text>
</comment>
<dbReference type="NCBIfam" id="TIGR00590">
    <property type="entry name" value="pcna"/>
    <property type="match status" value="1"/>
</dbReference>
<dbReference type="InterPro" id="IPR046938">
    <property type="entry name" value="DNA_clamp_sf"/>
</dbReference>
<proteinExistence type="inferred from homology"/>
<dbReference type="GO" id="GO:0006272">
    <property type="term" value="P:leading strand elongation"/>
    <property type="evidence" value="ECO:0007669"/>
    <property type="project" value="TreeGrafter"/>
</dbReference>
<dbReference type="EMBL" id="CP084166">
    <property type="protein sequence ID" value="UJG39831.1"/>
    <property type="molecule type" value="Genomic_DNA"/>
</dbReference>